<proteinExistence type="predicted"/>
<dbReference type="OrthoDB" id="9182718at2"/>
<gene>
    <name evidence="1" type="ORF">BIZ92_08585</name>
</gene>
<protein>
    <submittedName>
        <fullName evidence="1">Uncharacterized protein</fullName>
    </submittedName>
</protein>
<dbReference type="EMBL" id="MJMN01000013">
    <property type="protein sequence ID" value="OMG87667.1"/>
    <property type="molecule type" value="Genomic_DNA"/>
</dbReference>
<reference evidence="1 2" key="1">
    <citation type="submission" date="2016-09" db="EMBL/GenBank/DDBJ databases">
        <title>Phylogenomics of Achromobacter.</title>
        <authorList>
            <person name="Jeukens J."/>
            <person name="Freschi L."/>
            <person name="Vincent A.T."/>
            <person name="Emond-Rheault J.-G."/>
            <person name="Kukavica-Ibrulj I."/>
            <person name="Charette S.J."/>
            <person name="Levesque R.C."/>
        </authorList>
    </citation>
    <scope>NUCLEOTIDE SEQUENCE [LARGE SCALE GENOMIC DNA]</scope>
    <source>
        <strain evidence="1 2">AUS488</strain>
    </source>
</reference>
<dbReference type="RefSeq" id="WP_076411644.1">
    <property type="nucleotide sequence ID" value="NZ_AP028040.1"/>
</dbReference>
<evidence type="ECO:0000313" key="1">
    <source>
        <dbReference type="EMBL" id="OMG87667.1"/>
    </source>
</evidence>
<accession>A0A1R1JTH5</accession>
<name>A0A1R1JTH5_ALCXX</name>
<dbReference type="AlphaFoldDB" id="A0A1R1JTH5"/>
<organism evidence="1 2">
    <name type="scientific">Alcaligenes xylosoxydans xylosoxydans</name>
    <name type="common">Achromobacter xylosoxidans</name>
    <dbReference type="NCBI Taxonomy" id="85698"/>
    <lineage>
        <taxon>Bacteria</taxon>
        <taxon>Pseudomonadati</taxon>
        <taxon>Pseudomonadota</taxon>
        <taxon>Betaproteobacteria</taxon>
        <taxon>Burkholderiales</taxon>
        <taxon>Alcaligenaceae</taxon>
        <taxon>Achromobacter</taxon>
    </lineage>
</organism>
<sequence length="87" mass="9951">MAIFGRLTAEQLAADYTHYGRMYKIVPVYLGDPYGDAPRVAVRNWWPEWLLDAADWVWSVAVECAQAINPEFEHPGFMIAIDGELKH</sequence>
<evidence type="ECO:0000313" key="2">
    <source>
        <dbReference type="Proteomes" id="UP000187251"/>
    </source>
</evidence>
<dbReference type="Proteomes" id="UP000187251">
    <property type="component" value="Unassembled WGS sequence"/>
</dbReference>
<comment type="caution">
    <text evidence="1">The sequence shown here is derived from an EMBL/GenBank/DDBJ whole genome shotgun (WGS) entry which is preliminary data.</text>
</comment>